<protein>
    <recommendedName>
        <fullName evidence="4">DUF4878 domain-containing protein</fullName>
    </recommendedName>
</protein>
<dbReference type="Proteomes" id="UP000433945">
    <property type="component" value="Unassembled WGS sequence"/>
</dbReference>
<feature type="chain" id="PRO_5026764208" description="DUF4878 domain-containing protein" evidence="1">
    <location>
        <begin position="20"/>
        <end position="191"/>
    </location>
</feature>
<evidence type="ECO:0000256" key="1">
    <source>
        <dbReference type="SAM" id="SignalP"/>
    </source>
</evidence>
<keyword evidence="3" id="KW-1185">Reference proteome</keyword>
<accession>A0A6N8HCD1</accession>
<comment type="caution">
    <text evidence="2">The sequence shown here is derived from an EMBL/GenBank/DDBJ whole genome shotgun (WGS) entry which is preliminary data.</text>
</comment>
<dbReference type="RefSeq" id="WP_157483341.1">
    <property type="nucleotide sequence ID" value="NZ_WOWP01000034.1"/>
</dbReference>
<proteinExistence type="predicted"/>
<dbReference type="AlphaFoldDB" id="A0A6N8HCD1"/>
<sequence length="191" mass="22127">MKKYLIAFVLLFTAISGFSQDVKALKTTAEEMYKHSVNKDFEAVTEFIYPKFFEILPKEQMVEGMKQMLEGNDDFKMEITNTPLDIEVGDIKTINNGHYTTLKQNYALKMIFKDVIPKDNSEMFIDMYKKMLNTEDVTFNAKDNSLNIIKRIDYIAIANNLTNNKWRFIGAAQPELMNQILDPEVIKELGL</sequence>
<keyword evidence="1" id="KW-0732">Signal</keyword>
<dbReference type="OrthoDB" id="982449at2"/>
<dbReference type="EMBL" id="WOWP01000034">
    <property type="protein sequence ID" value="MUV04121.1"/>
    <property type="molecule type" value="Genomic_DNA"/>
</dbReference>
<evidence type="ECO:0000313" key="3">
    <source>
        <dbReference type="Proteomes" id="UP000433945"/>
    </source>
</evidence>
<feature type="signal peptide" evidence="1">
    <location>
        <begin position="1"/>
        <end position="19"/>
    </location>
</feature>
<evidence type="ECO:0000313" key="2">
    <source>
        <dbReference type="EMBL" id="MUV04121.1"/>
    </source>
</evidence>
<evidence type="ECO:0008006" key="4">
    <source>
        <dbReference type="Google" id="ProtNLM"/>
    </source>
</evidence>
<reference evidence="2 3" key="1">
    <citation type="submission" date="2019-12" db="EMBL/GenBank/DDBJ databases">
        <authorList>
            <person name="Sun J.-Q."/>
        </authorList>
    </citation>
    <scope>NUCLEOTIDE SEQUENCE [LARGE SCALE GENOMIC DNA]</scope>
    <source>
        <strain evidence="2 3">JCM 17928</strain>
    </source>
</reference>
<organism evidence="2 3">
    <name type="scientific">Flavobacterium rakeshii</name>
    <dbReference type="NCBI Taxonomy" id="1038845"/>
    <lineage>
        <taxon>Bacteria</taxon>
        <taxon>Pseudomonadati</taxon>
        <taxon>Bacteroidota</taxon>
        <taxon>Flavobacteriia</taxon>
        <taxon>Flavobacteriales</taxon>
        <taxon>Flavobacteriaceae</taxon>
        <taxon>Flavobacterium</taxon>
    </lineage>
</organism>
<name>A0A6N8HCD1_9FLAO</name>
<gene>
    <name evidence="2" type="ORF">GN157_10415</name>
</gene>